<comment type="caution">
    <text evidence="2">The sequence shown here is derived from an EMBL/GenBank/DDBJ whole genome shotgun (WGS) entry which is preliminary data.</text>
</comment>
<accession>A0ABU4I7Q2</accession>
<dbReference type="Proteomes" id="UP001283366">
    <property type="component" value="Unassembled WGS sequence"/>
</dbReference>
<keyword evidence="3" id="KW-1185">Reference proteome</keyword>
<sequence>MIECLNANNPEIAWIVMSRWLVGAVASLYEPRFKSKLTPVLQGSQSVMKTAFIDRIANMLPRAFLEGADLNPNSKDSVLHAIRSFIVELGELERTTKSRFAHQGSIKAFLTKQVDTVRPPFAKSDVRKPRKTHFIASVNGTDFLKDETGNSRYGVIEISRPINMDKVNEILGWHYDGSGSLTHQHPEQLKQFWLEVKSMYDGGYGWMLTATEQRLVSHATERHNDKGDWYHVLYDKFVHVPESQYRKGEWLTATEVCEYLGEQKQRSRTIGKALTKLASEGLIESRTSRGKSQYLIVVVTNRRE</sequence>
<dbReference type="Pfam" id="PF05272">
    <property type="entry name" value="VapE-like_dom"/>
    <property type="match status" value="1"/>
</dbReference>
<dbReference type="PANTHER" id="PTHR34985">
    <property type="entry name" value="SLR0554 PROTEIN"/>
    <property type="match status" value="1"/>
</dbReference>
<proteinExistence type="predicted"/>
<feature type="domain" description="Virulence-associated protein E-like" evidence="1">
    <location>
        <begin position="2"/>
        <end position="224"/>
    </location>
</feature>
<dbReference type="RefSeq" id="WP_234993540.1">
    <property type="nucleotide sequence ID" value="NZ_AP024883.1"/>
</dbReference>
<evidence type="ECO:0000313" key="3">
    <source>
        <dbReference type="Proteomes" id="UP001283366"/>
    </source>
</evidence>
<organism evidence="2 3">
    <name type="scientific">Vibrio mangrovi</name>
    <dbReference type="NCBI Taxonomy" id="474394"/>
    <lineage>
        <taxon>Bacteria</taxon>
        <taxon>Pseudomonadati</taxon>
        <taxon>Pseudomonadota</taxon>
        <taxon>Gammaproteobacteria</taxon>
        <taxon>Vibrionales</taxon>
        <taxon>Vibrionaceae</taxon>
        <taxon>Vibrio</taxon>
    </lineage>
</organism>
<evidence type="ECO:0000313" key="2">
    <source>
        <dbReference type="EMBL" id="MDW6003310.1"/>
    </source>
</evidence>
<dbReference type="EMBL" id="JAWRCO010000001">
    <property type="protein sequence ID" value="MDW6003310.1"/>
    <property type="molecule type" value="Genomic_DNA"/>
</dbReference>
<gene>
    <name evidence="2" type="ORF">SBX37_10665</name>
</gene>
<dbReference type="InterPro" id="IPR007936">
    <property type="entry name" value="VapE-like_dom"/>
</dbReference>
<reference evidence="2 3" key="1">
    <citation type="submission" date="2023-11" db="EMBL/GenBank/DDBJ databases">
        <title>Plant-associative lifestyle of Vibrio porteresiae and its evolutionary dynamics.</title>
        <authorList>
            <person name="Rameshkumar N."/>
            <person name="Kirti K."/>
        </authorList>
    </citation>
    <scope>NUCLEOTIDE SEQUENCE [LARGE SCALE GENOMIC DNA]</scope>
    <source>
        <strain evidence="2 3">MSSRF38</strain>
    </source>
</reference>
<name>A0ABU4I7Q2_9VIBR</name>
<protein>
    <submittedName>
        <fullName evidence="2">Virulence-associated E family protein</fullName>
    </submittedName>
</protein>
<dbReference type="PANTHER" id="PTHR34985:SF1">
    <property type="entry name" value="SLR0554 PROTEIN"/>
    <property type="match status" value="1"/>
</dbReference>
<evidence type="ECO:0000259" key="1">
    <source>
        <dbReference type="Pfam" id="PF05272"/>
    </source>
</evidence>